<keyword evidence="1" id="KW-0378">Hydrolase</keyword>
<dbReference type="EMBL" id="BA000058">
    <property type="protein sequence ID" value="BAO04761.1"/>
    <property type="molecule type" value="Genomic_DNA"/>
</dbReference>
<dbReference type="GO" id="GO:0005829">
    <property type="term" value="C:cytosol"/>
    <property type="evidence" value="ECO:0007669"/>
    <property type="project" value="TreeGrafter"/>
</dbReference>
<sequence length="508" mass="59751">MSKIPQELLDDVYIAESYLVGLFWASPDTYIQYTEDKISHKTFGNRIWKFFFYLGRKLSEQNIKIYDDITVEDYLQEKDKIRKEYEEYGGYNTIHEMVNEVKDKLDNFDGYFSMVKKYNLLRELYSLLGEQVIIKTNKYNYKILNSEQISTYWQDKLNNILITSESKIEEYNLLEGLEELIDELNINPDMGMPFNNSKDMTNICNGWDYGHLYMISGFSGTGKTSITLNKVIISCIKNKEKLLIIANEMGIKDYQKLLLITLIGNDLYDWLKQNNLKGFYRQNIDKGNFSDEDLKKLKKASEIAKKMVNNELDLIKFVPIDIYTMSNVEKTLRYYANRGYRRVIIDTAKPTEGNKERWVQFVEDFEKLDKLTRAEAGGLNLSLWTTVQAGDGYIHERFLTYDCLGDAKKIKNVASVVWHLRKVWDDEYEGEKNELTCYRYSQNSNTPKGYELEEFTLKKSNSYQYMLMFTSKNRRGQSNETGLDVLVFKTSLNSNTWREVGWTKIYNC</sequence>
<dbReference type="AlphaFoldDB" id="A0A060N305"/>
<dbReference type="Gene3D" id="1.10.860.10">
    <property type="entry name" value="DNAb Helicase, Chain A"/>
    <property type="match status" value="1"/>
</dbReference>
<dbReference type="PANTHER" id="PTHR30153">
    <property type="entry name" value="REPLICATIVE DNA HELICASE DNAB"/>
    <property type="match status" value="1"/>
</dbReference>
<evidence type="ECO:0000313" key="1">
    <source>
        <dbReference type="EMBL" id="BAO04761.1"/>
    </source>
</evidence>
<reference evidence="1" key="1">
    <citation type="submission" date="2013-10" db="EMBL/GenBank/DDBJ databases">
        <title>Draft genome sequence of Clostridium botulinum type B strain Osaka05.</title>
        <authorList>
            <person name="Sakaguchi Y."/>
            <person name="Hosomi K."/>
            <person name="Uchiyama J."/>
            <person name="Ogura Y."/>
            <person name="Sakaguchi M."/>
            <person name="Kohda T."/>
            <person name="Mukamoto M."/>
            <person name="Misawa N."/>
            <person name="Matsuzaki S."/>
            <person name="Hayashi T."/>
            <person name="Kozaki S."/>
        </authorList>
    </citation>
    <scope>NUCLEOTIDE SEQUENCE</scope>
    <source>
        <strain evidence="1">Osaka05</strain>
    </source>
</reference>
<protein>
    <submittedName>
        <fullName evidence="1">Replicative DNA helicase</fullName>
    </submittedName>
</protein>
<dbReference type="RefSeq" id="WP_030031803.1">
    <property type="nucleotide sequence ID" value="NZ_BA000058.1"/>
</dbReference>
<dbReference type="InterPro" id="IPR027417">
    <property type="entry name" value="P-loop_NTPase"/>
</dbReference>
<name>A0A060N305_CLOBO</name>
<proteinExistence type="predicted"/>
<dbReference type="GO" id="GO:0003678">
    <property type="term" value="F:DNA helicase activity"/>
    <property type="evidence" value="ECO:0007669"/>
    <property type="project" value="InterPro"/>
</dbReference>
<dbReference type="Gene3D" id="3.40.50.300">
    <property type="entry name" value="P-loop containing nucleotide triphosphate hydrolases"/>
    <property type="match status" value="1"/>
</dbReference>
<accession>A0A060N305</accession>
<dbReference type="GO" id="GO:0006260">
    <property type="term" value="P:DNA replication"/>
    <property type="evidence" value="ECO:0007669"/>
    <property type="project" value="InterPro"/>
</dbReference>
<dbReference type="InterPro" id="IPR016136">
    <property type="entry name" value="DNA_helicase_N/primase_C"/>
</dbReference>
<organism evidence="1">
    <name type="scientific">Clostridium botulinum B str. Osaka05</name>
    <dbReference type="NCBI Taxonomy" id="1407017"/>
    <lineage>
        <taxon>Bacteria</taxon>
        <taxon>Bacillati</taxon>
        <taxon>Bacillota</taxon>
        <taxon>Clostridia</taxon>
        <taxon>Eubacteriales</taxon>
        <taxon>Clostridiaceae</taxon>
        <taxon>Clostridium</taxon>
    </lineage>
</organism>
<dbReference type="InterPro" id="IPR036185">
    <property type="entry name" value="DNA_heli_DnaB-like_N_sf"/>
</dbReference>
<dbReference type="PANTHER" id="PTHR30153:SF2">
    <property type="entry name" value="REPLICATIVE DNA HELICASE"/>
    <property type="match status" value="1"/>
</dbReference>
<dbReference type="Proteomes" id="UP000054164">
    <property type="component" value="Unassembled WGS sequence"/>
</dbReference>
<keyword evidence="1" id="KW-0347">Helicase</keyword>
<keyword evidence="1" id="KW-0067">ATP-binding</keyword>
<dbReference type="SUPFAM" id="SSF48024">
    <property type="entry name" value="N-terminal domain of DnaB helicase"/>
    <property type="match status" value="1"/>
</dbReference>
<dbReference type="SUPFAM" id="SSF52540">
    <property type="entry name" value="P-loop containing nucleoside triphosphate hydrolases"/>
    <property type="match status" value="1"/>
</dbReference>
<dbReference type="HOGENOM" id="CLU_040903_0_0_9"/>
<dbReference type="GO" id="GO:0005524">
    <property type="term" value="F:ATP binding"/>
    <property type="evidence" value="ECO:0007669"/>
    <property type="project" value="InterPro"/>
</dbReference>
<gene>
    <name evidence="1" type="ORF">CBO05P1_042</name>
</gene>
<keyword evidence="1" id="KW-0547">Nucleotide-binding</keyword>